<comment type="catalytic activity">
    <reaction evidence="5">
        <text>N-succinyl-L-glutamate + H2O = L-glutamate + succinate</text>
        <dbReference type="Rhea" id="RHEA:15169"/>
        <dbReference type="ChEBI" id="CHEBI:15377"/>
        <dbReference type="ChEBI" id="CHEBI:29985"/>
        <dbReference type="ChEBI" id="CHEBI:30031"/>
        <dbReference type="ChEBI" id="CHEBI:58763"/>
        <dbReference type="EC" id="3.5.1.96"/>
    </reaction>
</comment>
<keyword evidence="3 5" id="KW-0378">Hydrolase</keyword>
<organism evidence="8 9">
    <name type="scientific">Stutzerimonas marianensis</name>
    <dbReference type="NCBI Taxonomy" id="2929513"/>
    <lineage>
        <taxon>Bacteria</taxon>
        <taxon>Pseudomonadati</taxon>
        <taxon>Pseudomonadota</taxon>
        <taxon>Gammaproteobacteria</taxon>
        <taxon>Pseudomonadales</taxon>
        <taxon>Pseudomonadaceae</taxon>
        <taxon>Stutzerimonas</taxon>
    </lineage>
</organism>
<feature type="binding site" evidence="5">
    <location>
        <position position="62"/>
    </location>
    <ligand>
        <name>Zn(2+)</name>
        <dbReference type="ChEBI" id="CHEBI:29105"/>
    </ligand>
</feature>
<evidence type="ECO:0000256" key="4">
    <source>
        <dbReference type="ARBA" id="ARBA00022833"/>
    </source>
</evidence>
<protein>
    <recommendedName>
        <fullName evidence="5">Succinylglutamate desuccinylase</fullName>
        <ecNumber evidence="5">3.5.1.96</ecNumber>
    </recommendedName>
</protein>
<dbReference type="InterPro" id="IPR016681">
    <property type="entry name" value="SuccinylGlu_desuccinylase"/>
</dbReference>
<feature type="binding site" evidence="5">
    <location>
        <position position="59"/>
    </location>
    <ligand>
        <name>Zn(2+)</name>
        <dbReference type="ChEBI" id="CHEBI:29105"/>
    </ligand>
</feature>
<dbReference type="RefSeq" id="WP_243606559.1">
    <property type="nucleotide sequence ID" value="NZ_JALGRD010000007.1"/>
</dbReference>
<evidence type="ECO:0000256" key="3">
    <source>
        <dbReference type="ARBA" id="ARBA00022801"/>
    </source>
</evidence>
<dbReference type="GO" id="GO:0008270">
    <property type="term" value="F:zinc ion binding"/>
    <property type="evidence" value="ECO:0007669"/>
    <property type="project" value="UniProtKB-UniRule"/>
</dbReference>
<dbReference type="PANTHER" id="PTHR15162:SF7">
    <property type="entry name" value="SUCCINYLGLUTAMATE DESUCCINYLASE"/>
    <property type="match status" value="1"/>
</dbReference>
<dbReference type="GO" id="GO:0019545">
    <property type="term" value="P:L-arginine catabolic process to succinate"/>
    <property type="evidence" value="ECO:0007669"/>
    <property type="project" value="UniProtKB-UniRule"/>
</dbReference>
<dbReference type="InterPro" id="IPR050178">
    <property type="entry name" value="AspA/AstE_fam"/>
</dbReference>
<dbReference type="InterPro" id="IPR055438">
    <property type="entry name" value="AstE_AspA_cat"/>
</dbReference>
<evidence type="ECO:0000259" key="7">
    <source>
        <dbReference type="Pfam" id="PF24827"/>
    </source>
</evidence>
<dbReference type="Pfam" id="PF24827">
    <property type="entry name" value="AstE_AspA_cat"/>
    <property type="match status" value="1"/>
</dbReference>
<comment type="similarity">
    <text evidence="5">Belongs to the AspA/AstE family. Succinylglutamate desuccinylase subfamily.</text>
</comment>
<proteinExistence type="inferred from homology"/>
<evidence type="ECO:0000256" key="2">
    <source>
        <dbReference type="ARBA" id="ARBA00022723"/>
    </source>
</evidence>
<comment type="pathway">
    <text evidence="5">Amino-acid degradation; L-arginine degradation via AST pathway; L-glutamate and succinate from L-arginine: step 5/5.</text>
</comment>
<keyword evidence="4 5" id="KW-0862">Zinc</keyword>
<keyword evidence="9" id="KW-1185">Reference proteome</keyword>
<dbReference type="EMBL" id="JALGRD010000007">
    <property type="protein sequence ID" value="MCJ0974489.1"/>
    <property type="molecule type" value="Genomic_DNA"/>
</dbReference>
<feature type="active site" evidence="5">
    <location>
        <position position="215"/>
    </location>
</feature>
<comment type="caution">
    <text evidence="8">The sequence shown here is derived from an EMBL/GenBank/DDBJ whole genome shotgun (WGS) entry which is preliminary data.</text>
</comment>
<sequence>MPLLADFLALTLAGQEPVAKEARTPSGARVRWLAEGVVEVMPVAAEDAGLDLVLSAGVHGCEVVPIRLLDQLIQRLERGDIRPRARLLLLLCNPPAMRRGVRRVGQDLNRLFCGAHAGQTGWEADRAALLERAAAEFYRTPGRARWHYDLHSAMRPSRLPQFAVCPWVPDRSVSPQSLWRLGEAAVDAVLVQERPSATFSAHTATRHGAEAFTLEVAEAPDGTWPACLDRLLDAAQGWIEATAVPAGLAGIRPQAYRLAREIVKRSERFVLHVPDDIENFTPLPPGMLLAEDGPHCWVAEGPHDHILFPLADVAVGERAALIVEPRPW</sequence>
<dbReference type="Proteomes" id="UP001139682">
    <property type="component" value="Unassembled WGS sequence"/>
</dbReference>
<feature type="binding site" evidence="5">
    <location>
        <position position="151"/>
    </location>
    <ligand>
        <name>Zn(2+)</name>
        <dbReference type="ChEBI" id="CHEBI:29105"/>
    </ligand>
</feature>
<dbReference type="Pfam" id="PF04952">
    <property type="entry name" value="AstE_AspA_hybrid"/>
    <property type="match status" value="1"/>
</dbReference>
<dbReference type="GO" id="GO:0016788">
    <property type="term" value="F:hydrolase activity, acting on ester bonds"/>
    <property type="evidence" value="ECO:0007669"/>
    <property type="project" value="UniProtKB-UniRule"/>
</dbReference>
<evidence type="ECO:0000313" key="9">
    <source>
        <dbReference type="Proteomes" id="UP001139682"/>
    </source>
</evidence>
<dbReference type="InterPro" id="IPR007036">
    <property type="entry name" value="Aste_AspA_hybrid_dom"/>
</dbReference>
<evidence type="ECO:0000313" key="8">
    <source>
        <dbReference type="EMBL" id="MCJ0974489.1"/>
    </source>
</evidence>
<dbReference type="HAMAP" id="MF_00767">
    <property type="entry name" value="Arg_catab_AstE"/>
    <property type="match status" value="1"/>
</dbReference>
<reference evidence="8" key="1">
    <citation type="submission" date="2022-03" db="EMBL/GenBank/DDBJ databases">
        <title>Pseudomonas marianensis sp. nov., a marine bacterium isolated from deep-sea sediments of the Mariana Trench.</title>
        <authorList>
            <person name="Wei Y."/>
        </authorList>
    </citation>
    <scope>NUCLEOTIDE SEQUENCE</scope>
    <source>
        <strain evidence="8">PS1</strain>
    </source>
</reference>
<gene>
    <name evidence="5" type="primary">astE</name>
    <name evidence="8" type="ORF">MST27_14020</name>
</gene>
<name>A0A9X1W6H7_9GAMM</name>
<dbReference type="SUPFAM" id="SSF53187">
    <property type="entry name" value="Zn-dependent exopeptidases"/>
    <property type="match status" value="1"/>
</dbReference>
<dbReference type="PANTHER" id="PTHR15162">
    <property type="entry name" value="ASPARTOACYLASE"/>
    <property type="match status" value="1"/>
</dbReference>
<evidence type="ECO:0000256" key="1">
    <source>
        <dbReference type="ARBA" id="ARBA00022503"/>
    </source>
</evidence>
<comment type="function">
    <text evidence="5">Transforms N(2)-succinylglutamate into succinate and glutamate.</text>
</comment>
<evidence type="ECO:0000259" key="6">
    <source>
        <dbReference type="Pfam" id="PF04952"/>
    </source>
</evidence>
<keyword evidence="2 5" id="KW-0479">Metal-binding</keyword>
<dbReference type="GO" id="GO:0019544">
    <property type="term" value="P:L-arginine catabolic process to L-glutamate"/>
    <property type="evidence" value="ECO:0007669"/>
    <property type="project" value="UniProtKB-UniRule"/>
</dbReference>
<keyword evidence="1 5" id="KW-0056">Arginine metabolism</keyword>
<feature type="domain" description="AstE/AspA barrel-sandwich hybrid" evidence="6">
    <location>
        <begin position="253"/>
        <end position="325"/>
    </location>
</feature>
<dbReference type="GO" id="GO:0009017">
    <property type="term" value="F:succinylglutamate desuccinylase activity"/>
    <property type="evidence" value="ECO:0007669"/>
    <property type="project" value="UniProtKB-EC"/>
</dbReference>
<dbReference type="Gene3D" id="3.40.630.10">
    <property type="entry name" value="Zn peptidases"/>
    <property type="match status" value="1"/>
</dbReference>
<evidence type="ECO:0000256" key="5">
    <source>
        <dbReference type="HAMAP-Rule" id="MF_00767"/>
    </source>
</evidence>
<dbReference type="AlphaFoldDB" id="A0A9X1W6H7"/>
<dbReference type="NCBIfam" id="NF003706">
    <property type="entry name" value="PRK05324.1"/>
    <property type="match status" value="1"/>
</dbReference>
<accession>A0A9X1W6H7</accession>
<feature type="domain" description="Succinylglutamate desuccinylase/Aspartoacylase catalytic" evidence="7">
    <location>
        <begin position="49"/>
        <end position="222"/>
    </location>
</feature>
<comment type="cofactor">
    <cofactor evidence="5">
        <name>Zn(2+)</name>
        <dbReference type="ChEBI" id="CHEBI:29105"/>
    </cofactor>
    <text evidence="5">Binds 1 zinc ion per subunit.</text>
</comment>
<dbReference type="EC" id="3.5.1.96" evidence="5"/>